<proteinExistence type="predicted"/>
<dbReference type="InterPro" id="IPR008964">
    <property type="entry name" value="Invasin/intimin_cell_adhesion"/>
</dbReference>
<feature type="chain" id="PRO_5043896437" evidence="1">
    <location>
        <begin position="24"/>
        <end position="227"/>
    </location>
</feature>
<dbReference type="EMBL" id="CP121196">
    <property type="protein sequence ID" value="XBH19649.1"/>
    <property type="molecule type" value="Genomic_DNA"/>
</dbReference>
<feature type="signal peptide" evidence="1">
    <location>
        <begin position="1"/>
        <end position="23"/>
    </location>
</feature>
<dbReference type="AlphaFoldDB" id="A0AAU7DPR5"/>
<evidence type="ECO:0000256" key="1">
    <source>
        <dbReference type="SAM" id="SignalP"/>
    </source>
</evidence>
<reference evidence="2" key="1">
    <citation type="submission" date="2023-03" db="EMBL/GenBank/DDBJ databases">
        <title>Edaphobacter sp.</title>
        <authorList>
            <person name="Huber K.J."/>
            <person name="Papendorf J."/>
            <person name="Pilke C."/>
            <person name="Bunk B."/>
            <person name="Sproeer C."/>
            <person name="Pester M."/>
        </authorList>
    </citation>
    <scope>NUCLEOTIDE SEQUENCE</scope>
    <source>
        <strain evidence="2">DSM 110680</strain>
    </source>
</reference>
<keyword evidence="1" id="KW-0732">Signal</keyword>
<evidence type="ECO:0000313" key="2">
    <source>
        <dbReference type="EMBL" id="XBH19649.1"/>
    </source>
</evidence>
<sequence>MRDRSLFGALLLLAAVVPLTSCSTDPGLTSITLTPNGYSALLGPCGTQQVVANFTAMGSYTRPGHATVTKDITDSVTWYSYDTQLVTMSPTGVMSVVTCANPGSTFQASTIISASAQGFHGLISQTATVSLVEPPVTPAVVSLSIVKTSGTIGSAQYVAVGKTADGTLVPVANHVTWTTDNPQAVRMSGTGFARAIAAGHATVTATYANPDGTTATGSAEFGSLTTN</sequence>
<protein>
    <submittedName>
        <fullName evidence="2">Ig-like domain-containing protein</fullName>
    </submittedName>
</protein>
<dbReference type="Gene3D" id="2.60.40.1080">
    <property type="match status" value="2"/>
</dbReference>
<dbReference type="RefSeq" id="WP_348264869.1">
    <property type="nucleotide sequence ID" value="NZ_CP121196.1"/>
</dbReference>
<name>A0AAU7DPR5_9BACT</name>
<organism evidence="2">
    <name type="scientific">Telmatobacter sp. DSM 110680</name>
    <dbReference type="NCBI Taxonomy" id="3036704"/>
    <lineage>
        <taxon>Bacteria</taxon>
        <taxon>Pseudomonadati</taxon>
        <taxon>Acidobacteriota</taxon>
        <taxon>Terriglobia</taxon>
        <taxon>Terriglobales</taxon>
        <taxon>Acidobacteriaceae</taxon>
        <taxon>Telmatobacter</taxon>
    </lineage>
</organism>
<accession>A0AAU7DPR5</accession>
<gene>
    <name evidence="2" type="ORF">P8935_10095</name>
</gene>
<dbReference type="SUPFAM" id="SSF49373">
    <property type="entry name" value="Invasin/intimin cell-adhesion fragments"/>
    <property type="match status" value="1"/>
</dbReference>